<organism evidence="5 6">
    <name type="scientific">Mesorhizobium robiniae</name>
    <dbReference type="NCBI Taxonomy" id="559315"/>
    <lineage>
        <taxon>Bacteria</taxon>
        <taxon>Pseudomonadati</taxon>
        <taxon>Pseudomonadota</taxon>
        <taxon>Alphaproteobacteria</taxon>
        <taxon>Hyphomicrobiales</taxon>
        <taxon>Phyllobacteriaceae</taxon>
        <taxon>Mesorhizobium</taxon>
    </lineage>
</organism>
<keyword evidence="6" id="KW-1185">Reference proteome</keyword>
<evidence type="ECO:0000259" key="4">
    <source>
        <dbReference type="PROSITE" id="PS51118"/>
    </source>
</evidence>
<accession>A0ABV2GFU7</accession>
<protein>
    <submittedName>
        <fullName evidence="5">DNA-binding HxlR family transcriptional regulator</fullName>
    </submittedName>
</protein>
<dbReference type="InterPro" id="IPR036388">
    <property type="entry name" value="WH-like_DNA-bd_sf"/>
</dbReference>
<dbReference type="EMBL" id="JBEPMC010000001">
    <property type="protein sequence ID" value="MET3577160.1"/>
    <property type="molecule type" value="Genomic_DNA"/>
</dbReference>
<keyword evidence="2 5" id="KW-0238">DNA-binding</keyword>
<evidence type="ECO:0000256" key="3">
    <source>
        <dbReference type="ARBA" id="ARBA00023163"/>
    </source>
</evidence>
<evidence type="ECO:0000313" key="6">
    <source>
        <dbReference type="Proteomes" id="UP001549204"/>
    </source>
</evidence>
<dbReference type="PANTHER" id="PTHR33204">
    <property type="entry name" value="TRANSCRIPTIONAL REGULATOR, MARR FAMILY"/>
    <property type="match status" value="1"/>
</dbReference>
<dbReference type="Pfam" id="PF01638">
    <property type="entry name" value="HxlR"/>
    <property type="match status" value="1"/>
</dbReference>
<dbReference type="InterPro" id="IPR002577">
    <property type="entry name" value="HTH_HxlR"/>
</dbReference>
<sequence>MQSKAPDVTPRLCNIAAALEVVGDRWSLLVVRELLYGQQKFNEIVNNTGAARDILAVRLRKLEEHGVLDREPYSDHPLRYTYRLTAAGRALLPVLLTLKQWGQDHVRDGQPDSVRLIHRQCDHEVVARVHCRACGERLTSRDLEVNGKQRNDASER</sequence>
<feature type="domain" description="HTH hxlR-type" evidence="4">
    <location>
        <begin position="13"/>
        <end position="110"/>
    </location>
</feature>
<dbReference type="InterPro" id="IPR036390">
    <property type="entry name" value="WH_DNA-bd_sf"/>
</dbReference>
<reference evidence="5 6" key="1">
    <citation type="submission" date="2024-06" db="EMBL/GenBank/DDBJ databases">
        <title>Genomic Encyclopedia of Type Strains, Phase IV (KMG-IV): sequencing the most valuable type-strain genomes for metagenomic binning, comparative biology and taxonomic classification.</title>
        <authorList>
            <person name="Goeker M."/>
        </authorList>
    </citation>
    <scope>NUCLEOTIDE SEQUENCE [LARGE SCALE GENOMIC DNA]</scope>
    <source>
        <strain evidence="5 6">DSM 100022</strain>
    </source>
</reference>
<evidence type="ECO:0000313" key="5">
    <source>
        <dbReference type="EMBL" id="MET3577160.1"/>
    </source>
</evidence>
<gene>
    <name evidence="5" type="ORF">ABID19_000175</name>
</gene>
<comment type="caution">
    <text evidence="5">The sequence shown here is derived from an EMBL/GenBank/DDBJ whole genome shotgun (WGS) entry which is preliminary data.</text>
</comment>
<keyword evidence="1" id="KW-0805">Transcription regulation</keyword>
<proteinExistence type="predicted"/>
<name>A0ABV2GFU7_9HYPH</name>
<dbReference type="PROSITE" id="PS51118">
    <property type="entry name" value="HTH_HXLR"/>
    <property type="match status" value="1"/>
</dbReference>
<dbReference type="GO" id="GO:0003677">
    <property type="term" value="F:DNA binding"/>
    <property type="evidence" value="ECO:0007669"/>
    <property type="project" value="UniProtKB-KW"/>
</dbReference>
<dbReference type="SUPFAM" id="SSF46785">
    <property type="entry name" value="Winged helix' DNA-binding domain"/>
    <property type="match status" value="1"/>
</dbReference>
<keyword evidence="3" id="KW-0804">Transcription</keyword>
<dbReference type="PANTHER" id="PTHR33204:SF18">
    <property type="entry name" value="TRANSCRIPTIONAL REGULATORY PROTEIN"/>
    <property type="match status" value="1"/>
</dbReference>
<dbReference type="RefSeq" id="WP_354487244.1">
    <property type="nucleotide sequence ID" value="NZ_JBEPMC010000001.1"/>
</dbReference>
<evidence type="ECO:0000256" key="1">
    <source>
        <dbReference type="ARBA" id="ARBA00023015"/>
    </source>
</evidence>
<dbReference type="Proteomes" id="UP001549204">
    <property type="component" value="Unassembled WGS sequence"/>
</dbReference>
<dbReference type="Gene3D" id="1.10.10.10">
    <property type="entry name" value="Winged helix-like DNA-binding domain superfamily/Winged helix DNA-binding domain"/>
    <property type="match status" value="1"/>
</dbReference>
<evidence type="ECO:0000256" key="2">
    <source>
        <dbReference type="ARBA" id="ARBA00023125"/>
    </source>
</evidence>